<sequence>HGEDNYEEKQNLPIKNRVQVTTTLNKRGL</sequence>
<organism evidence="2 3">
    <name type="scientific">Elysia crispata</name>
    <name type="common">lettuce slug</name>
    <dbReference type="NCBI Taxonomy" id="231223"/>
    <lineage>
        <taxon>Eukaryota</taxon>
        <taxon>Metazoa</taxon>
        <taxon>Spiralia</taxon>
        <taxon>Lophotrochozoa</taxon>
        <taxon>Mollusca</taxon>
        <taxon>Gastropoda</taxon>
        <taxon>Heterobranchia</taxon>
        <taxon>Euthyneura</taxon>
        <taxon>Panpulmonata</taxon>
        <taxon>Sacoglossa</taxon>
        <taxon>Placobranchoidea</taxon>
        <taxon>Plakobranchidae</taxon>
        <taxon>Elysia</taxon>
    </lineage>
</organism>
<name>A0AAE1E907_9GAST</name>
<feature type="non-terminal residue" evidence="2">
    <location>
        <position position="1"/>
    </location>
</feature>
<evidence type="ECO:0000313" key="3">
    <source>
        <dbReference type="Proteomes" id="UP001283361"/>
    </source>
</evidence>
<feature type="region of interest" description="Disordered" evidence="1">
    <location>
        <begin position="1"/>
        <end position="29"/>
    </location>
</feature>
<gene>
    <name evidence="2" type="ORF">RRG08_006902</name>
</gene>
<evidence type="ECO:0000313" key="2">
    <source>
        <dbReference type="EMBL" id="KAK3798392.1"/>
    </source>
</evidence>
<dbReference type="Proteomes" id="UP001283361">
    <property type="component" value="Unassembled WGS sequence"/>
</dbReference>
<dbReference type="AlphaFoldDB" id="A0AAE1E907"/>
<keyword evidence="3" id="KW-1185">Reference proteome</keyword>
<comment type="caution">
    <text evidence="2">The sequence shown here is derived from an EMBL/GenBank/DDBJ whole genome shotgun (WGS) entry which is preliminary data.</text>
</comment>
<proteinExistence type="predicted"/>
<dbReference type="EMBL" id="JAWDGP010000688">
    <property type="protein sequence ID" value="KAK3798392.1"/>
    <property type="molecule type" value="Genomic_DNA"/>
</dbReference>
<feature type="compositionally biased region" description="Polar residues" evidence="1">
    <location>
        <begin position="18"/>
        <end position="29"/>
    </location>
</feature>
<protein>
    <submittedName>
        <fullName evidence="2">Uncharacterized protein</fullName>
    </submittedName>
</protein>
<evidence type="ECO:0000256" key="1">
    <source>
        <dbReference type="SAM" id="MobiDB-lite"/>
    </source>
</evidence>
<reference evidence="2" key="1">
    <citation type="journal article" date="2023" name="G3 (Bethesda)">
        <title>A reference genome for the long-term kleptoplast-retaining sea slug Elysia crispata morphotype clarki.</title>
        <authorList>
            <person name="Eastman K.E."/>
            <person name="Pendleton A.L."/>
            <person name="Shaikh M.A."/>
            <person name="Suttiyut T."/>
            <person name="Ogas R."/>
            <person name="Tomko P."/>
            <person name="Gavelis G."/>
            <person name="Widhalm J.R."/>
            <person name="Wisecaver J.H."/>
        </authorList>
    </citation>
    <scope>NUCLEOTIDE SEQUENCE</scope>
    <source>
        <strain evidence="2">ECLA1</strain>
    </source>
</reference>
<accession>A0AAE1E907</accession>